<feature type="transmembrane region" description="Helical" evidence="1">
    <location>
        <begin position="12"/>
        <end position="32"/>
    </location>
</feature>
<sequence>MSARRAESPWLLWLPLAVVTLIGAVMVFRLGWISAHVDEGALLNHYAQLYVNETGGAASLSDCVGRPGTQGGVRLVISCTTPQGDTRVYMIGRFGGLLQPPPAPDTASET</sequence>
<gene>
    <name evidence="2" type="ORF">NTA49_07845</name>
</gene>
<keyword evidence="1" id="KW-0472">Membrane</keyword>
<dbReference type="EMBL" id="JANKJG010000004">
    <property type="protein sequence ID" value="MCR8826446.1"/>
    <property type="molecule type" value="Genomic_DNA"/>
</dbReference>
<comment type="caution">
    <text evidence="2">The sequence shown here is derived from an EMBL/GenBank/DDBJ whole genome shotgun (WGS) entry which is preliminary data.</text>
</comment>
<name>A0ABT1Z041_9RHOB</name>
<proteinExistence type="predicted"/>
<keyword evidence="1" id="KW-1133">Transmembrane helix</keyword>
<keyword evidence="1" id="KW-0812">Transmembrane</keyword>
<reference evidence="2" key="1">
    <citation type="submission" date="2022-07" db="EMBL/GenBank/DDBJ databases">
        <title>Pseudosulfitobacter sp. strain AP-MA-4, whole genome sequence.</title>
        <authorList>
            <person name="Jiang Y."/>
        </authorList>
    </citation>
    <scope>NUCLEOTIDE SEQUENCE</scope>
    <source>
        <strain evidence="2">AP-MA-4</strain>
    </source>
</reference>
<dbReference type="Proteomes" id="UP001165396">
    <property type="component" value="Unassembled WGS sequence"/>
</dbReference>
<evidence type="ECO:0000256" key="1">
    <source>
        <dbReference type="SAM" id="Phobius"/>
    </source>
</evidence>
<organism evidence="2 3">
    <name type="scientific">Pseudosulfitobacter koreensis</name>
    <dbReference type="NCBI Taxonomy" id="2968472"/>
    <lineage>
        <taxon>Bacteria</taxon>
        <taxon>Pseudomonadati</taxon>
        <taxon>Pseudomonadota</taxon>
        <taxon>Alphaproteobacteria</taxon>
        <taxon>Rhodobacterales</taxon>
        <taxon>Roseobacteraceae</taxon>
        <taxon>Pseudosulfitobacter</taxon>
    </lineage>
</organism>
<dbReference type="RefSeq" id="WP_258294144.1">
    <property type="nucleotide sequence ID" value="NZ_JANKJG010000004.1"/>
</dbReference>
<protein>
    <submittedName>
        <fullName evidence="2">Uncharacterized protein</fullName>
    </submittedName>
</protein>
<keyword evidence="3" id="KW-1185">Reference proteome</keyword>
<evidence type="ECO:0000313" key="3">
    <source>
        <dbReference type="Proteomes" id="UP001165396"/>
    </source>
</evidence>
<accession>A0ABT1Z041</accession>
<evidence type="ECO:0000313" key="2">
    <source>
        <dbReference type="EMBL" id="MCR8826446.1"/>
    </source>
</evidence>